<dbReference type="Gene3D" id="3.20.20.80">
    <property type="entry name" value="Glycosidases"/>
    <property type="match status" value="1"/>
</dbReference>
<dbReference type="SUPFAM" id="SSF51011">
    <property type="entry name" value="Glycosyl hydrolase domain"/>
    <property type="match status" value="1"/>
</dbReference>
<evidence type="ECO:0000256" key="6">
    <source>
        <dbReference type="ARBA" id="ARBA00023295"/>
    </source>
</evidence>
<dbReference type="InterPro" id="IPR014710">
    <property type="entry name" value="RmlC-like_jellyroll"/>
</dbReference>
<feature type="domain" description="HTH araC/xylS-type" evidence="7">
    <location>
        <begin position="164"/>
        <end position="262"/>
    </location>
</feature>
<dbReference type="SUPFAM" id="SSF51215">
    <property type="entry name" value="Regulatory protein AraC"/>
    <property type="match status" value="1"/>
</dbReference>
<dbReference type="Gene3D" id="1.10.10.60">
    <property type="entry name" value="Homeodomain-like"/>
    <property type="match status" value="2"/>
</dbReference>
<name>A0ABR7G8Z0_9FIRM</name>
<dbReference type="Gene3D" id="2.60.40.1500">
    <property type="entry name" value="Glycosyl hydrolase domain, family 39"/>
    <property type="match status" value="1"/>
</dbReference>
<dbReference type="EMBL" id="JACOPE010000001">
    <property type="protein sequence ID" value="MBC5683899.1"/>
    <property type="molecule type" value="Genomic_DNA"/>
</dbReference>
<keyword evidence="4" id="KW-0238">DNA-binding</keyword>
<evidence type="ECO:0000256" key="3">
    <source>
        <dbReference type="ARBA" id="ARBA00023015"/>
    </source>
</evidence>
<dbReference type="Gene3D" id="2.60.120.10">
    <property type="entry name" value="Jelly Rolls"/>
    <property type="match status" value="1"/>
</dbReference>
<evidence type="ECO:0000256" key="4">
    <source>
        <dbReference type="ARBA" id="ARBA00023125"/>
    </source>
</evidence>
<dbReference type="SUPFAM" id="SSF51445">
    <property type="entry name" value="(Trans)glycosidases"/>
    <property type="match status" value="1"/>
</dbReference>
<evidence type="ECO:0000256" key="5">
    <source>
        <dbReference type="ARBA" id="ARBA00023163"/>
    </source>
</evidence>
<reference evidence="8 9" key="1">
    <citation type="submission" date="2020-08" db="EMBL/GenBank/DDBJ databases">
        <title>Genome public.</title>
        <authorList>
            <person name="Liu C."/>
            <person name="Sun Q."/>
        </authorList>
    </citation>
    <scope>NUCLEOTIDE SEQUENCE [LARGE SCALE GENOMIC DNA]</scope>
    <source>
        <strain evidence="8 9">NSJ-13</strain>
    </source>
</reference>
<dbReference type="InterPro" id="IPR037923">
    <property type="entry name" value="HTH-like"/>
</dbReference>
<keyword evidence="3" id="KW-0805">Transcription regulation</keyword>
<dbReference type="InterPro" id="IPR017853">
    <property type="entry name" value="GH"/>
</dbReference>
<keyword evidence="2" id="KW-0378">Hydrolase</keyword>
<dbReference type="Pfam" id="PF12833">
    <property type="entry name" value="HTH_18"/>
    <property type="match status" value="1"/>
</dbReference>
<dbReference type="Pfam" id="PF07883">
    <property type="entry name" value="Cupin_2"/>
    <property type="match status" value="1"/>
</dbReference>
<dbReference type="PANTHER" id="PTHR43280:SF2">
    <property type="entry name" value="HTH-TYPE TRANSCRIPTIONAL REGULATOR EXSA"/>
    <property type="match status" value="1"/>
</dbReference>
<dbReference type="PANTHER" id="PTHR43280">
    <property type="entry name" value="ARAC-FAMILY TRANSCRIPTIONAL REGULATOR"/>
    <property type="match status" value="1"/>
</dbReference>
<evidence type="ECO:0000313" key="8">
    <source>
        <dbReference type="EMBL" id="MBC5683899.1"/>
    </source>
</evidence>
<dbReference type="InterPro" id="IPR018062">
    <property type="entry name" value="HTH_AraC-typ_CS"/>
</dbReference>
<dbReference type="InterPro" id="IPR018060">
    <property type="entry name" value="HTH_AraC"/>
</dbReference>
<accession>A0ABR7G8Z0</accession>
<sequence>MKYENIVRCCFSTKREQIMHFHQDIEIIYVLDGSLQINYEEESHHLNAEDFILINSKVRHEYFSDDEVLFGSLFIDYTMLTEIFSGEQPFFWCNSAEEKSESYEKMRYYIRQIFNLYQATEGQAIALKNSIYYQLIYLITSDFIVKKGMKQYDSLRGIQDERMNEIMSFIMTNYREPITLQELSERLYLSNAYLSKYIKKNFGMSFLKLLNNIRLDHAVSELLYSDKTILKVAMDNGFSNLASFNQVFKESYQITPAEYRIQMQKKTENSENTENGTAVLEKVEQYLASNLVSTSEAADSVVSVLEVDTKKKEKTKKYWRRLINIGPAENLMRYDVRAQVQYLKEHLGFEYMRFWQVFSEKMMIHIDEKNTKYNFTLLDQVIDFLVGLDIKLHIELGFKNHTIFEKIERSLLSMNDENNIAMIENNKSFLEELIRHWTRRYGMEVVESWYIEIEKNSVVQENVDAEEYFKVFDTIAGIFKNYAPNIKVGGAGFSLNMMEEEFCQLLSEWKKKKHQPDFISLYSYPYLRDAEILDAGRNPYSSDTSYLYHQIQQAKTDLRRVGMDETELLVTEWSSTLSNRNCMNDGVYKSAYIMKNLIENYGEVKALGYWVATDIFSESIDSDEFLFGGCGLISRNGICKPAYYAFDFMNHLEHYILGKNKNAIISYKENGLFFICCHNYKHLNFRYYSRNENEIELENQQRYYSDNESMQMSFKIDNVNNGTYIIKTFSVSQTNGNVQNEWKELDYFNDLSLQEVEYLQKWCQPKMTIHKVEAVDHTLVVETRVAAQEIQGIVVGEL</sequence>
<dbReference type="InterPro" id="IPR049166">
    <property type="entry name" value="GH39_cat"/>
</dbReference>
<comment type="caution">
    <text evidence="8">The sequence shown here is derived from an EMBL/GenBank/DDBJ whole genome shotgun (WGS) entry which is preliminary data.</text>
</comment>
<dbReference type="SUPFAM" id="SSF46689">
    <property type="entry name" value="Homeodomain-like"/>
    <property type="match status" value="2"/>
</dbReference>
<gene>
    <name evidence="8" type="ORF">H8S40_10025</name>
</gene>
<comment type="similarity">
    <text evidence="1">Belongs to the glycosyl hydrolase 39 family.</text>
</comment>
<dbReference type="InterPro" id="IPR013096">
    <property type="entry name" value="Cupin_2"/>
</dbReference>
<organism evidence="8 9">
    <name type="scientific">Ruminococcus hominis</name>
    <dbReference type="NCBI Taxonomy" id="2763065"/>
    <lineage>
        <taxon>Bacteria</taxon>
        <taxon>Bacillati</taxon>
        <taxon>Bacillota</taxon>
        <taxon>Clostridia</taxon>
        <taxon>Eubacteriales</taxon>
        <taxon>Oscillospiraceae</taxon>
        <taxon>Ruminococcus</taxon>
    </lineage>
</organism>
<evidence type="ECO:0000259" key="7">
    <source>
        <dbReference type="PROSITE" id="PS01124"/>
    </source>
</evidence>
<dbReference type="Pfam" id="PF01229">
    <property type="entry name" value="Glyco_hydro_39"/>
    <property type="match status" value="1"/>
</dbReference>
<evidence type="ECO:0000256" key="1">
    <source>
        <dbReference type="ARBA" id="ARBA00008875"/>
    </source>
</evidence>
<evidence type="ECO:0000313" key="9">
    <source>
        <dbReference type="Proteomes" id="UP000631576"/>
    </source>
</evidence>
<keyword evidence="9" id="KW-1185">Reference proteome</keyword>
<dbReference type="InterPro" id="IPR009057">
    <property type="entry name" value="Homeodomain-like_sf"/>
</dbReference>
<dbReference type="RefSeq" id="WP_186865184.1">
    <property type="nucleotide sequence ID" value="NZ_JACOPE010000001.1"/>
</dbReference>
<protein>
    <submittedName>
        <fullName evidence="8">Helix-turn-helix domain-containing protein</fullName>
    </submittedName>
</protein>
<keyword evidence="5" id="KW-0804">Transcription</keyword>
<evidence type="ECO:0000256" key="2">
    <source>
        <dbReference type="ARBA" id="ARBA00022801"/>
    </source>
</evidence>
<keyword evidence="6" id="KW-0326">Glycosidase</keyword>
<dbReference type="PROSITE" id="PS00041">
    <property type="entry name" value="HTH_ARAC_FAMILY_1"/>
    <property type="match status" value="1"/>
</dbReference>
<dbReference type="SMART" id="SM00342">
    <property type="entry name" value="HTH_ARAC"/>
    <property type="match status" value="1"/>
</dbReference>
<dbReference type="PROSITE" id="PS01124">
    <property type="entry name" value="HTH_ARAC_FAMILY_2"/>
    <property type="match status" value="1"/>
</dbReference>
<dbReference type="Proteomes" id="UP000631576">
    <property type="component" value="Unassembled WGS sequence"/>
</dbReference>
<dbReference type="CDD" id="cd02209">
    <property type="entry name" value="cupin_XRE_C"/>
    <property type="match status" value="1"/>
</dbReference>
<proteinExistence type="inferred from homology"/>